<evidence type="ECO:0000313" key="3">
    <source>
        <dbReference type="Proteomes" id="UP001301728"/>
    </source>
</evidence>
<dbReference type="PANTHER" id="PTHR42815:SF2">
    <property type="entry name" value="FAD-BINDING, PUTATIVE (AFU_ORTHOLOGUE AFUA_6G07600)-RELATED"/>
    <property type="match status" value="1"/>
</dbReference>
<evidence type="ECO:0000259" key="1">
    <source>
        <dbReference type="Pfam" id="PF01243"/>
    </source>
</evidence>
<organism evidence="2 3">
    <name type="scientific">Limnoraphis robusta CCNP1315</name>
    <dbReference type="NCBI Taxonomy" id="3110306"/>
    <lineage>
        <taxon>Bacteria</taxon>
        <taxon>Bacillati</taxon>
        <taxon>Cyanobacteriota</taxon>
        <taxon>Cyanophyceae</taxon>
        <taxon>Oscillatoriophycideae</taxon>
        <taxon>Oscillatoriales</taxon>
        <taxon>Sirenicapillariaceae</taxon>
        <taxon>Limnoraphis</taxon>
    </lineage>
</organism>
<evidence type="ECO:0000313" key="2">
    <source>
        <dbReference type="EMBL" id="MEA5520727.1"/>
    </source>
</evidence>
<dbReference type="InterPro" id="IPR012349">
    <property type="entry name" value="Split_barrel_FMN-bd"/>
</dbReference>
<sequence>MPRKFAEIAFTPAVKAIQERYGSREMYNRMEESGPENDTLIPRLVEFIQARDSFYMGTVNENGWPYIQFRGGPIGFLKILDEKTLGFADFEGNCQYFSLGNLSVNDRVFLFLMDYTNRRRLKIWGRATVEYNNPNLLEQLRVPGYEASCERAILIHVEAWDWNCPQHIPIKYSEAQVTEMIAPLQTRIQELEAQLASIQTPNS</sequence>
<dbReference type="PANTHER" id="PTHR42815">
    <property type="entry name" value="FAD-BINDING, PUTATIVE (AFU_ORTHOLOGUE AFUA_6G07600)-RELATED"/>
    <property type="match status" value="1"/>
</dbReference>
<feature type="domain" description="Pyridoxamine 5'-phosphate oxidase N-terminal" evidence="1">
    <location>
        <begin position="42"/>
        <end position="140"/>
    </location>
</feature>
<dbReference type="Gene3D" id="2.30.110.10">
    <property type="entry name" value="Electron Transport, Fmn-binding Protein, Chain A"/>
    <property type="match status" value="1"/>
</dbReference>
<dbReference type="SUPFAM" id="SSF50475">
    <property type="entry name" value="FMN-binding split barrel"/>
    <property type="match status" value="1"/>
</dbReference>
<proteinExistence type="predicted"/>
<reference evidence="2 3" key="1">
    <citation type="submission" date="2023-12" db="EMBL/GenBank/DDBJ databases">
        <title>Baltic Sea Cyanobacteria.</title>
        <authorList>
            <person name="Delbaje E."/>
            <person name="Fewer D.P."/>
            <person name="Shishido T.K."/>
        </authorList>
    </citation>
    <scope>NUCLEOTIDE SEQUENCE [LARGE SCALE GENOMIC DNA]</scope>
    <source>
        <strain evidence="2 3">CCNP 1315</strain>
    </source>
</reference>
<dbReference type="RefSeq" id="WP_323218401.1">
    <property type="nucleotide sequence ID" value="NZ_JAYGHT010000090.1"/>
</dbReference>
<name>A0ABU5U0L1_9CYAN</name>
<comment type="caution">
    <text evidence="2">The sequence shown here is derived from an EMBL/GenBank/DDBJ whole genome shotgun (WGS) entry which is preliminary data.</text>
</comment>
<gene>
    <name evidence="2" type="ORF">VB854_17440</name>
</gene>
<dbReference type="EMBL" id="JAYGHT010000090">
    <property type="protein sequence ID" value="MEA5520727.1"/>
    <property type="molecule type" value="Genomic_DNA"/>
</dbReference>
<dbReference type="Pfam" id="PF01243">
    <property type="entry name" value="PNPOx_N"/>
    <property type="match status" value="1"/>
</dbReference>
<keyword evidence="3" id="KW-1185">Reference proteome</keyword>
<dbReference type="Proteomes" id="UP001301728">
    <property type="component" value="Unassembled WGS sequence"/>
</dbReference>
<accession>A0ABU5U0L1</accession>
<dbReference type="InterPro" id="IPR011576">
    <property type="entry name" value="Pyridox_Oxase_N"/>
</dbReference>
<protein>
    <submittedName>
        <fullName evidence="2">Pyridoxamine 5'-phosphate oxidase family protein</fullName>
    </submittedName>
</protein>